<sequence>MATIIEVDENTFIAGDPPAEPPVGQHWCTWCGGDGLENDWDDALTICGGCSGACTEKCFGCDEHPFIGPTRRPE</sequence>
<proteinExistence type="predicted"/>
<accession>A0A0U4WXC1</accession>
<evidence type="ECO:0000313" key="2">
    <source>
        <dbReference type="Proteomes" id="UP000218965"/>
    </source>
</evidence>
<reference evidence="2" key="1">
    <citation type="submission" date="2015-12" db="EMBL/GenBank/DDBJ databases">
        <authorList>
            <person name="Shamseldin A."/>
            <person name="Moawad H."/>
            <person name="Abd El-Rahim W.M."/>
            <person name="Sadowsky M.J."/>
        </authorList>
    </citation>
    <scope>NUCLEOTIDE SEQUENCE [LARGE SCALE GENOMIC DNA]</scope>
    <source>
        <strain evidence="2">JAM AC0309</strain>
    </source>
</reference>
<organism evidence="1 2">
    <name type="scientific">Microcella alkaliphila</name>
    <dbReference type="NCBI Taxonomy" id="279828"/>
    <lineage>
        <taxon>Bacteria</taxon>
        <taxon>Bacillati</taxon>
        <taxon>Actinomycetota</taxon>
        <taxon>Actinomycetes</taxon>
        <taxon>Micrococcales</taxon>
        <taxon>Microbacteriaceae</taxon>
        <taxon>Microcella</taxon>
    </lineage>
</organism>
<reference evidence="1 2" key="2">
    <citation type="submission" date="2016-01" db="EMBL/GenBank/DDBJ databases">
        <title>Microcella alkaliphila JAM AC0309 whole genome shotgun sequence.</title>
        <authorList>
            <person name="Kurata A."/>
            <person name="Hirose Y."/>
            <person name="Kishimoto N."/>
            <person name="Kobayashi T."/>
        </authorList>
    </citation>
    <scope>NUCLEOTIDE SEQUENCE [LARGE SCALE GENOMIC DNA]</scope>
    <source>
        <strain evidence="1 2">JAM AC0309</strain>
    </source>
</reference>
<dbReference type="KEGG" id="malk:MalAC0309_1591"/>
<gene>
    <name evidence="1" type="ORF">MalAC0309_1591</name>
</gene>
<protein>
    <submittedName>
        <fullName evidence="1">Uncharacterized protein</fullName>
    </submittedName>
</protein>
<dbReference type="Proteomes" id="UP000218965">
    <property type="component" value="Chromosome"/>
</dbReference>
<dbReference type="AlphaFoldDB" id="A0A0U4WXC1"/>
<dbReference type="EMBL" id="AP017315">
    <property type="protein sequence ID" value="BAU32442.1"/>
    <property type="molecule type" value="Genomic_DNA"/>
</dbReference>
<evidence type="ECO:0000313" key="1">
    <source>
        <dbReference type="EMBL" id="BAU32442.1"/>
    </source>
</evidence>
<name>A0A0U4WXC1_9MICO</name>